<evidence type="ECO:0000259" key="2">
    <source>
        <dbReference type="Pfam" id="PF16370"/>
    </source>
</evidence>
<gene>
    <name evidence="4" type="ORF">JEM65_15215</name>
</gene>
<name>A0A934NJV1_9FLAO</name>
<evidence type="ECO:0000259" key="3">
    <source>
        <dbReference type="Pfam" id="PF16371"/>
    </source>
</evidence>
<protein>
    <submittedName>
        <fullName evidence="4">Calcineurin-like phosphoesterase C-terminal domain-containing protein</fullName>
    </submittedName>
</protein>
<keyword evidence="5" id="KW-1185">Reference proteome</keyword>
<feature type="domain" description="Calcineurin-like phosphoesterase C-terminal" evidence="2">
    <location>
        <begin position="462"/>
        <end position="644"/>
    </location>
</feature>
<dbReference type="InterPro" id="IPR004843">
    <property type="entry name" value="Calcineurin-like_PHP"/>
</dbReference>
<feature type="domain" description="Calcineurin-like phosphoesterase N-terminal" evidence="3">
    <location>
        <begin position="147"/>
        <end position="224"/>
    </location>
</feature>
<sequence length="659" mass="73087">MENSRRKFLKVGSLTTFAGISGMAFTNCSKNGVDDIDQNIGLNISEVSIPSNIDVVEGGAVIFSGRGFKIVDTFKFVSISDASITFTSDASAVSDKDVSFILPATFTTGNYKISVTRGTLSLVLGSTLFNLIADTNIPDIGGMTVKGMVFSDGEGIAGVVVSDGYEVTVTDDKGIYYLPSLKKTGFVFISIPGNYEATTVGNIPQFFKRLSNSVSTVEQKDFSLIKVDNEKHVVIPMADWHLANRNNDIDQYTGKVLPDVNASIDKYSADGTKVYVLTLGDMTWDTYWYNNNFALKEYVPYMNMLNCPVFNLIGNHDYDPYFANDWEAENEYREVLGPTYYSFNLGKIHYVVLDNVEYINTGGSPGTVGSRNYNYSIDSEQIKWLKKDLAAITDKGTPVVVAMHVPLYSKPTLDVNGNQINKVNLDNGSALIDALHDFSTVHVLTGHVHVNYRVEEASNLMEHNTGAICATWWWTGKNGYADNHICKDGSPGGYGVWRMNGKNLDWIYKGIGHNEDYQFRTYDLNSVHITAANFAPKATDADLAPYVESYGQPNNNNEVLINVWAFEKNWKIEVKENGIELSTKRINAKDPLHIISYDALRLNAGAVPTEAFVTNKTPHIFKVTASAPNTTLEIKVTDRFGNVFRESMVRPKAFTYDMI</sequence>
<evidence type="ECO:0000259" key="1">
    <source>
        <dbReference type="Pfam" id="PF00149"/>
    </source>
</evidence>
<dbReference type="InterPro" id="IPR032285">
    <property type="entry name" value="Metallophos_N"/>
</dbReference>
<feature type="domain" description="Calcineurin-like phosphoesterase" evidence="1">
    <location>
        <begin position="238"/>
        <end position="450"/>
    </location>
</feature>
<dbReference type="AlphaFoldDB" id="A0A934NJV1"/>
<reference evidence="4 5" key="1">
    <citation type="submission" date="2020-09" db="EMBL/GenBank/DDBJ databases">
        <title>Draft genome of Gelidibacter salicanalis PAMC21136.</title>
        <authorList>
            <person name="Park H."/>
        </authorList>
    </citation>
    <scope>NUCLEOTIDE SEQUENCE [LARGE SCALE GENOMIC DNA]</scope>
    <source>
        <strain evidence="4 5">PAMC21136</strain>
    </source>
</reference>
<comment type="caution">
    <text evidence="4">The sequence shown here is derived from an EMBL/GenBank/DDBJ whole genome shotgun (WGS) entry which is preliminary data.</text>
</comment>
<dbReference type="InterPro" id="IPR051918">
    <property type="entry name" value="STPP_CPPED1"/>
</dbReference>
<dbReference type="Pfam" id="PF16370">
    <property type="entry name" value="MetallophosC"/>
    <property type="match status" value="1"/>
</dbReference>
<dbReference type="RefSeq" id="WP_199601269.1">
    <property type="nucleotide sequence ID" value="NZ_JAEHJZ010000036.1"/>
</dbReference>
<accession>A0A934NJV1</accession>
<dbReference type="EMBL" id="JAEHJZ010000036">
    <property type="protein sequence ID" value="MBJ7881984.1"/>
    <property type="molecule type" value="Genomic_DNA"/>
</dbReference>
<evidence type="ECO:0000313" key="5">
    <source>
        <dbReference type="Proteomes" id="UP000662373"/>
    </source>
</evidence>
<proteinExistence type="predicted"/>
<dbReference type="SUPFAM" id="SSF56300">
    <property type="entry name" value="Metallo-dependent phosphatases"/>
    <property type="match status" value="1"/>
</dbReference>
<dbReference type="Pfam" id="PF16371">
    <property type="entry name" value="MetallophosN"/>
    <property type="match status" value="1"/>
</dbReference>
<dbReference type="InterPro" id="IPR029052">
    <property type="entry name" value="Metallo-depent_PP-like"/>
</dbReference>
<dbReference type="Proteomes" id="UP000662373">
    <property type="component" value="Unassembled WGS sequence"/>
</dbReference>
<dbReference type="Gene3D" id="3.60.21.10">
    <property type="match status" value="1"/>
</dbReference>
<organism evidence="4 5">
    <name type="scientific">Gelidibacter salicanalis</name>
    <dbReference type="NCBI Taxonomy" id="291193"/>
    <lineage>
        <taxon>Bacteria</taxon>
        <taxon>Pseudomonadati</taxon>
        <taxon>Bacteroidota</taxon>
        <taxon>Flavobacteriia</taxon>
        <taxon>Flavobacteriales</taxon>
        <taxon>Flavobacteriaceae</taxon>
        <taxon>Gelidibacter</taxon>
    </lineage>
</organism>
<dbReference type="GO" id="GO:0016787">
    <property type="term" value="F:hydrolase activity"/>
    <property type="evidence" value="ECO:0007669"/>
    <property type="project" value="InterPro"/>
</dbReference>
<evidence type="ECO:0000313" key="4">
    <source>
        <dbReference type="EMBL" id="MBJ7881984.1"/>
    </source>
</evidence>
<dbReference type="Pfam" id="PF00149">
    <property type="entry name" value="Metallophos"/>
    <property type="match status" value="1"/>
</dbReference>
<dbReference type="PANTHER" id="PTHR43143:SF1">
    <property type="entry name" value="SERINE_THREONINE-PROTEIN PHOSPHATASE CPPED1"/>
    <property type="match status" value="1"/>
</dbReference>
<dbReference type="PANTHER" id="PTHR43143">
    <property type="entry name" value="METALLOPHOSPHOESTERASE, CALCINEURIN SUPERFAMILY"/>
    <property type="match status" value="1"/>
</dbReference>
<dbReference type="InterPro" id="IPR032288">
    <property type="entry name" value="Metallophos_C"/>
</dbReference>